<dbReference type="Pfam" id="PF25459">
    <property type="entry name" value="AIM3_BBC1_C"/>
    <property type="match status" value="1"/>
</dbReference>
<feature type="region of interest" description="Disordered" evidence="1">
    <location>
        <begin position="277"/>
        <end position="300"/>
    </location>
</feature>
<dbReference type="EMBL" id="JAACJJ010000002">
    <property type="protein sequence ID" value="KAF5329439.1"/>
    <property type="molecule type" value="Genomic_DNA"/>
</dbReference>
<name>A0A8H5BUF0_9AGAR</name>
<evidence type="ECO:0000259" key="2">
    <source>
        <dbReference type="Pfam" id="PF25459"/>
    </source>
</evidence>
<evidence type="ECO:0000313" key="3">
    <source>
        <dbReference type="EMBL" id="KAF5329439.1"/>
    </source>
</evidence>
<protein>
    <recommendedName>
        <fullName evidence="2">BBC1/AIM3 cysteine proteinase-fold domain-containing protein</fullName>
    </recommendedName>
</protein>
<organism evidence="3 4">
    <name type="scientific">Psilocybe cf. subviscida</name>
    <dbReference type="NCBI Taxonomy" id="2480587"/>
    <lineage>
        <taxon>Eukaryota</taxon>
        <taxon>Fungi</taxon>
        <taxon>Dikarya</taxon>
        <taxon>Basidiomycota</taxon>
        <taxon>Agaricomycotina</taxon>
        <taxon>Agaricomycetes</taxon>
        <taxon>Agaricomycetidae</taxon>
        <taxon>Agaricales</taxon>
        <taxon>Agaricineae</taxon>
        <taxon>Strophariaceae</taxon>
        <taxon>Psilocybe</taxon>
    </lineage>
</organism>
<feature type="compositionally biased region" description="Low complexity" evidence="1">
    <location>
        <begin position="130"/>
        <end position="145"/>
    </location>
</feature>
<feature type="compositionally biased region" description="Low complexity" evidence="1">
    <location>
        <begin position="180"/>
        <end position="193"/>
    </location>
</feature>
<comment type="caution">
    <text evidence="3">The sequence shown here is derived from an EMBL/GenBank/DDBJ whole genome shotgun (WGS) entry which is preliminary data.</text>
</comment>
<feature type="compositionally biased region" description="Pro residues" evidence="1">
    <location>
        <begin position="97"/>
        <end position="107"/>
    </location>
</feature>
<dbReference type="Proteomes" id="UP000567179">
    <property type="component" value="Unassembled WGS sequence"/>
</dbReference>
<reference evidence="3 4" key="1">
    <citation type="journal article" date="2020" name="ISME J.">
        <title>Uncovering the hidden diversity of litter-decomposition mechanisms in mushroom-forming fungi.</title>
        <authorList>
            <person name="Floudas D."/>
            <person name="Bentzer J."/>
            <person name="Ahren D."/>
            <person name="Johansson T."/>
            <person name="Persson P."/>
            <person name="Tunlid A."/>
        </authorList>
    </citation>
    <scope>NUCLEOTIDE SEQUENCE [LARGE SCALE GENOMIC DNA]</scope>
    <source>
        <strain evidence="3 4">CBS 101986</strain>
    </source>
</reference>
<evidence type="ECO:0000256" key="1">
    <source>
        <dbReference type="SAM" id="MobiDB-lite"/>
    </source>
</evidence>
<sequence>MLIALGIVQGFLNLAIPFHLSTLTGDPFNLHLSNRLFPLRHRLKAASIETSESMPSFAELKAKAAHASQASKEKFNDVRDRNTSVPMAKTNWDPYSGQPPPPPPPPRSLVNQRTKPIAVAAPSLLPPPSRSSSAGSPSLSRASAGTPPPPPSRTGSGSGTPPPPPPRGRNAAPPAPPPRASAQSSFSASPARADAGPPPIVKSTRPGFNAHHVQSNSGDNEAEIDWADLTPQDKEVFFSWLDEYFANVSPSRLATASNNTARGHDGIGAVETHGQQIAPPPLRTMTKPKTWARPQDDEAASPDFNLSYPPPTQHGSAALDLAYYFLPATYWPSPWYNATGTAPVPPPLENRSDHSYTSSWRSLGTKKTTNIGIFFSDLSIFWGSIDFTTTNPEANVTRHAQYLPPPAAQGRDVLVEAYETYGDTIALFAESFLGTGQFCARGECWDLANEALKYFAAYDYIPRPIPSIGRTHGHLIYAGTARDGGRTMSGRWRGGDDRIRRGDIAEWRSVRIGVKGRGPGNYFTLGDPDHTAVVVSDCVPARTAADGESLLPRELGVLVVVEQSVGQPPERREYDLDCFEQGEMWIYRPISMQVYLGVEDITAVPPDGLAGLQSL</sequence>
<feature type="domain" description="BBC1/AIM3 cysteine proteinase-fold" evidence="2">
    <location>
        <begin position="400"/>
        <end position="599"/>
    </location>
</feature>
<dbReference type="InterPro" id="IPR057402">
    <property type="entry name" value="AIM3_BBC1_C"/>
</dbReference>
<gene>
    <name evidence="3" type="ORF">D9619_008993</name>
</gene>
<dbReference type="AlphaFoldDB" id="A0A8H5BUF0"/>
<keyword evidence="4" id="KW-1185">Reference proteome</keyword>
<proteinExistence type="predicted"/>
<dbReference type="OrthoDB" id="3357271at2759"/>
<feature type="compositionally biased region" description="Pro residues" evidence="1">
    <location>
        <begin position="160"/>
        <end position="179"/>
    </location>
</feature>
<accession>A0A8H5BUF0</accession>
<feature type="region of interest" description="Disordered" evidence="1">
    <location>
        <begin position="68"/>
        <end position="220"/>
    </location>
</feature>
<evidence type="ECO:0000313" key="4">
    <source>
        <dbReference type="Proteomes" id="UP000567179"/>
    </source>
</evidence>
<feature type="compositionally biased region" description="Basic and acidic residues" evidence="1">
    <location>
        <begin position="71"/>
        <end position="82"/>
    </location>
</feature>